<keyword evidence="3" id="KW-1185">Reference proteome</keyword>
<dbReference type="AlphaFoldDB" id="A0A8H5N056"/>
<name>A0A8H5N056_9HYPO</name>
<evidence type="ECO:0000313" key="2">
    <source>
        <dbReference type="EMBL" id="KAF5547387.1"/>
    </source>
</evidence>
<proteinExistence type="predicted"/>
<protein>
    <submittedName>
        <fullName evidence="2">SH3 domain-containing protein</fullName>
    </submittedName>
</protein>
<sequence>MSAARKKKLSISGIAGSNKKENMKGNGRSNGTGGGWSFGRWGSTKTASTNTTSSSFSQSKPKSKSKFKFKSVPKHKHKHHKHPPGPARTLPSIPPSSTRQFGFGAFSFSSSLSFPLPFSRFSCRRLQFGSQETPRHCSSSLRLQFRLLCLLLLDYSIIYTNIIIRLAHHHRNNNPGLVSCLVCRIPNSKIDINIRYSRICTDQTPKEIRPLPLWHDNHL</sequence>
<dbReference type="Proteomes" id="UP000522262">
    <property type="component" value="Unassembled WGS sequence"/>
</dbReference>
<evidence type="ECO:0000256" key="1">
    <source>
        <dbReference type="SAM" id="MobiDB-lite"/>
    </source>
</evidence>
<feature type="compositionally biased region" description="Gly residues" evidence="1">
    <location>
        <begin position="28"/>
        <end position="37"/>
    </location>
</feature>
<feature type="region of interest" description="Disordered" evidence="1">
    <location>
        <begin position="1"/>
        <end position="92"/>
    </location>
</feature>
<feature type="compositionally biased region" description="Low complexity" evidence="1">
    <location>
        <begin position="38"/>
        <end position="60"/>
    </location>
</feature>
<feature type="compositionally biased region" description="Basic residues" evidence="1">
    <location>
        <begin position="61"/>
        <end position="83"/>
    </location>
</feature>
<accession>A0A8H5N056</accession>
<reference evidence="2 3" key="1">
    <citation type="submission" date="2020-05" db="EMBL/GenBank/DDBJ databases">
        <title>Identification and distribution of gene clusters putatively required for synthesis of sphingolipid metabolism inhibitors in phylogenetically diverse species of the filamentous fungus Fusarium.</title>
        <authorList>
            <person name="Kim H.-S."/>
            <person name="Busman M."/>
            <person name="Brown D.W."/>
            <person name="Divon H."/>
            <person name="Uhlig S."/>
            <person name="Proctor R.H."/>
        </authorList>
    </citation>
    <scope>NUCLEOTIDE SEQUENCE [LARGE SCALE GENOMIC DNA]</scope>
    <source>
        <strain evidence="2 3">NRRL 53147</strain>
    </source>
</reference>
<evidence type="ECO:0000313" key="3">
    <source>
        <dbReference type="Proteomes" id="UP000522262"/>
    </source>
</evidence>
<gene>
    <name evidence="2" type="ORF">FMEXI_5176</name>
</gene>
<organism evidence="2 3">
    <name type="scientific">Fusarium mexicanum</name>
    <dbReference type="NCBI Taxonomy" id="751941"/>
    <lineage>
        <taxon>Eukaryota</taxon>
        <taxon>Fungi</taxon>
        <taxon>Dikarya</taxon>
        <taxon>Ascomycota</taxon>
        <taxon>Pezizomycotina</taxon>
        <taxon>Sordariomycetes</taxon>
        <taxon>Hypocreomycetidae</taxon>
        <taxon>Hypocreales</taxon>
        <taxon>Nectriaceae</taxon>
        <taxon>Fusarium</taxon>
        <taxon>Fusarium fujikuroi species complex</taxon>
    </lineage>
</organism>
<dbReference type="EMBL" id="JAAOAM010000107">
    <property type="protein sequence ID" value="KAF5547387.1"/>
    <property type="molecule type" value="Genomic_DNA"/>
</dbReference>
<comment type="caution">
    <text evidence="2">The sequence shown here is derived from an EMBL/GenBank/DDBJ whole genome shotgun (WGS) entry which is preliminary data.</text>
</comment>